<name>A0ABQ9Z322_9CRUS</name>
<comment type="caution">
    <text evidence="1">The sequence shown here is derived from an EMBL/GenBank/DDBJ whole genome shotgun (WGS) entry which is preliminary data.</text>
</comment>
<accession>A0ABQ9Z322</accession>
<protein>
    <submittedName>
        <fullName evidence="1">Uncharacterized protein</fullName>
    </submittedName>
</protein>
<evidence type="ECO:0000313" key="1">
    <source>
        <dbReference type="EMBL" id="KAK4007291.1"/>
    </source>
</evidence>
<proteinExistence type="predicted"/>
<dbReference type="EMBL" id="JAOYFB010000002">
    <property type="protein sequence ID" value="KAK4007291.1"/>
    <property type="molecule type" value="Genomic_DNA"/>
</dbReference>
<keyword evidence="2" id="KW-1185">Reference proteome</keyword>
<sequence length="64" mass="7201">MVRLPVSGGAGLRQTSGLQLEQKTLITGKFYRLLLGMSVKVMMMMRGEKGSKTFDFLIDWMSKT</sequence>
<dbReference type="Proteomes" id="UP001234178">
    <property type="component" value="Unassembled WGS sequence"/>
</dbReference>
<reference evidence="1 2" key="1">
    <citation type="journal article" date="2023" name="Nucleic Acids Res.">
        <title>The hologenome of Daphnia magna reveals possible DNA methylation and microbiome-mediated evolution of the host genome.</title>
        <authorList>
            <person name="Chaturvedi A."/>
            <person name="Li X."/>
            <person name="Dhandapani V."/>
            <person name="Marshall H."/>
            <person name="Kissane S."/>
            <person name="Cuenca-Cambronero M."/>
            <person name="Asole G."/>
            <person name="Calvet F."/>
            <person name="Ruiz-Romero M."/>
            <person name="Marangio P."/>
            <person name="Guigo R."/>
            <person name="Rago D."/>
            <person name="Mirbahai L."/>
            <person name="Eastwood N."/>
            <person name="Colbourne J.K."/>
            <person name="Zhou J."/>
            <person name="Mallon E."/>
            <person name="Orsini L."/>
        </authorList>
    </citation>
    <scope>NUCLEOTIDE SEQUENCE [LARGE SCALE GENOMIC DNA]</scope>
    <source>
        <strain evidence="1">LRV0_1</strain>
    </source>
</reference>
<organism evidence="1 2">
    <name type="scientific">Daphnia magna</name>
    <dbReference type="NCBI Taxonomy" id="35525"/>
    <lineage>
        <taxon>Eukaryota</taxon>
        <taxon>Metazoa</taxon>
        <taxon>Ecdysozoa</taxon>
        <taxon>Arthropoda</taxon>
        <taxon>Crustacea</taxon>
        <taxon>Branchiopoda</taxon>
        <taxon>Diplostraca</taxon>
        <taxon>Cladocera</taxon>
        <taxon>Anomopoda</taxon>
        <taxon>Daphniidae</taxon>
        <taxon>Daphnia</taxon>
    </lineage>
</organism>
<evidence type="ECO:0000313" key="2">
    <source>
        <dbReference type="Proteomes" id="UP001234178"/>
    </source>
</evidence>
<gene>
    <name evidence="1" type="ORF">OUZ56_012451</name>
</gene>